<keyword evidence="3" id="KW-0809">Transit peptide</keyword>
<dbReference type="OrthoDB" id="16535at2759"/>
<accession>A0A7R8X872</accession>
<gene>
    <name evidence="5" type="ORF">DSTB1V02_LOCUS2332</name>
</gene>
<evidence type="ECO:0008006" key="7">
    <source>
        <dbReference type="Google" id="ProtNLM"/>
    </source>
</evidence>
<comment type="subcellular location">
    <subcellularLocation>
        <location evidence="1">Mitochondrion</location>
    </subcellularLocation>
</comment>
<keyword evidence="6" id="KW-1185">Reference proteome</keyword>
<dbReference type="EMBL" id="LR899773">
    <property type="protein sequence ID" value="CAD7242365.1"/>
    <property type="molecule type" value="Genomic_DNA"/>
</dbReference>
<dbReference type="GO" id="GO:0033615">
    <property type="term" value="P:mitochondrial proton-transporting ATP synthase complex assembly"/>
    <property type="evidence" value="ECO:0007669"/>
    <property type="project" value="TreeGrafter"/>
</dbReference>
<dbReference type="GO" id="GO:0005739">
    <property type="term" value="C:mitochondrion"/>
    <property type="evidence" value="ECO:0007669"/>
    <property type="project" value="UniProtKB-SubCell"/>
</dbReference>
<name>A0A7R8X872_9CRUS</name>
<organism evidence="5">
    <name type="scientific">Darwinula stevensoni</name>
    <dbReference type="NCBI Taxonomy" id="69355"/>
    <lineage>
        <taxon>Eukaryota</taxon>
        <taxon>Metazoa</taxon>
        <taxon>Ecdysozoa</taxon>
        <taxon>Arthropoda</taxon>
        <taxon>Crustacea</taxon>
        <taxon>Oligostraca</taxon>
        <taxon>Ostracoda</taxon>
        <taxon>Podocopa</taxon>
        <taxon>Podocopida</taxon>
        <taxon>Darwinulocopina</taxon>
        <taxon>Darwinuloidea</taxon>
        <taxon>Darwinulidae</taxon>
        <taxon>Darwinula</taxon>
    </lineage>
</organism>
<dbReference type="PANTHER" id="PTHR13126">
    <property type="entry name" value="CHAPERONE ATP11"/>
    <property type="match status" value="1"/>
</dbReference>
<keyword evidence="4" id="KW-0496">Mitochondrion</keyword>
<evidence type="ECO:0000256" key="1">
    <source>
        <dbReference type="ARBA" id="ARBA00004173"/>
    </source>
</evidence>
<protein>
    <recommendedName>
        <fullName evidence="7">ATP synthase mitochondrial F1 complex assembly factor 1</fullName>
    </recommendedName>
</protein>
<dbReference type="PANTHER" id="PTHR13126:SF0">
    <property type="entry name" value="ATP SYNTHASE MITOCHONDRIAL F1 COMPLEX ASSEMBLY FACTOR 1"/>
    <property type="match status" value="1"/>
</dbReference>
<proteinExistence type="inferred from homology"/>
<evidence type="ECO:0000256" key="3">
    <source>
        <dbReference type="ARBA" id="ARBA00022946"/>
    </source>
</evidence>
<evidence type="ECO:0000313" key="6">
    <source>
        <dbReference type="Proteomes" id="UP000677054"/>
    </source>
</evidence>
<dbReference type="EMBL" id="CAJPEV010000256">
    <property type="protein sequence ID" value="CAG0883054.1"/>
    <property type="molecule type" value="Genomic_DNA"/>
</dbReference>
<comment type="similarity">
    <text evidence="2">Belongs to the ATP11 family.</text>
</comment>
<reference evidence="5" key="1">
    <citation type="submission" date="2020-11" db="EMBL/GenBank/DDBJ databases">
        <authorList>
            <person name="Tran Van P."/>
        </authorList>
    </citation>
    <scope>NUCLEOTIDE SEQUENCE</scope>
</reference>
<dbReference type="AlphaFoldDB" id="A0A7R8X872"/>
<sequence>MAAEEELSQLQQNPFFEKYASKIAAFQQCVILKFPSMKLEDILKVDLIAGKTADEVQQIWEEYHKGKENYLAAVVPPSIFQRINETASKYPLFLLPLPRKQGYEFFFLQYAGDEFHFTSLINYQAFQENAPDCLVLHYYKELADEKGLILLRGEFDSKVLTGMEAQCLANQVQLYYGSEDATSPKRQKLLDTFNVKPSEFKHMDLISFLEFPLS</sequence>
<evidence type="ECO:0000313" key="5">
    <source>
        <dbReference type="EMBL" id="CAD7242365.1"/>
    </source>
</evidence>
<dbReference type="InterPro" id="IPR010591">
    <property type="entry name" value="ATP11"/>
</dbReference>
<dbReference type="Pfam" id="PF06644">
    <property type="entry name" value="ATP11"/>
    <property type="match status" value="1"/>
</dbReference>
<evidence type="ECO:0000256" key="2">
    <source>
        <dbReference type="ARBA" id="ARBA00009116"/>
    </source>
</evidence>
<dbReference type="Proteomes" id="UP000677054">
    <property type="component" value="Unassembled WGS sequence"/>
</dbReference>
<evidence type="ECO:0000256" key="4">
    <source>
        <dbReference type="ARBA" id="ARBA00023128"/>
    </source>
</evidence>